<feature type="region of interest" description="Disordered" evidence="10">
    <location>
        <begin position="1"/>
        <end position="22"/>
    </location>
</feature>
<dbReference type="SUPFAM" id="SSF48179">
    <property type="entry name" value="6-phosphogluconate dehydrogenase C-terminal domain-like"/>
    <property type="match status" value="1"/>
</dbReference>
<feature type="domain" description="Ketopantoate reductase C-terminal" evidence="12">
    <location>
        <begin position="203"/>
        <end position="345"/>
    </location>
</feature>
<evidence type="ECO:0000256" key="9">
    <source>
        <dbReference type="ARBA" id="ARBA00048793"/>
    </source>
</evidence>
<evidence type="ECO:0000259" key="11">
    <source>
        <dbReference type="Pfam" id="PF02558"/>
    </source>
</evidence>
<proteinExistence type="inferred from homology"/>
<dbReference type="Gene3D" id="3.40.50.720">
    <property type="entry name" value="NAD(P)-binding Rossmann-like Domain"/>
    <property type="match status" value="1"/>
</dbReference>
<dbReference type="PANTHER" id="PTHR43765">
    <property type="entry name" value="2-DEHYDROPANTOATE 2-REDUCTASE-RELATED"/>
    <property type="match status" value="1"/>
</dbReference>
<evidence type="ECO:0000256" key="4">
    <source>
        <dbReference type="ARBA" id="ARBA00019465"/>
    </source>
</evidence>
<dbReference type="GO" id="GO:0015940">
    <property type="term" value="P:pantothenate biosynthetic process"/>
    <property type="evidence" value="ECO:0007669"/>
    <property type="project" value="UniProtKB-KW"/>
</dbReference>
<dbReference type="Pfam" id="PF02558">
    <property type="entry name" value="ApbA"/>
    <property type="match status" value="1"/>
</dbReference>
<dbReference type="AlphaFoldDB" id="A0AAU7J965"/>
<comment type="catalytic activity">
    <reaction evidence="9">
        <text>(R)-pantoate + NADP(+) = 2-dehydropantoate + NADPH + H(+)</text>
        <dbReference type="Rhea" id="RHEA:16233"/>
        <dbReference type="ChEBI" id="CHEBI:11561"/>
        <dbReference type="ChEBI" id="CHEBI:15378"/>
        <dbReference type="ChEBI" id="CHEBI:15980"/>
        <dbReference type="ChEBI" id="CHEBI:57783"/>
        <dbReference type="ChEBI" id="CHEBI:58349"/>
        <dbReference type="EC" id="1.1.1.169"/>
    </reaction>
</comment>
<evidence type="ECO:0000313" key="13">
    <source>
        <dbReference type="EMBL" id="XBO36907.1"/>
    </source>
</evidence>
<protein>
    <recommendedName>
        <fullName evidence="4">2-dehydropantoate 2-reductase</fullName>
        <ecNumber evidence="3">1.1.1.169</ecNumber>
    </recommendedName>
    <alternativeName>
        <fullName evidence="8">Ketopantoate reductase</fullName>
    </alternativeName>
</protein>
<dbReference type="InterPro" id="IPR013752">
    <property type="entry name" value="KPA_reductase"/>
</dbReference>
<dbReference type="Gene3D" id="1.10.1040.10">
    <property type="entry name" value="N-(1-d-carboxylethyl)-l-norvaline Dehydrogenase, domain 2"/>
    <property type="match status" value="1"/>
</dbReference>
<dbReference type="Pfam" id="PF08546">
    <property type="entry name" value="ApbA_C"/>
    <property type="match status" value="1"/>
</dbReference>
<comment type="similarity">
    <text evidence="2">Belongs to the ketopantoate reductase family.</text>
</comment>
<dbReference type="InterPro" id="IPR013328">
    <property type="entry name" value="6PGD_dom2"/>
</dbReference>
<comment type="pathway">
    <text evidence="1">Cofactor biosynthesis; (R)-pantothenate biosynthesis; (R)-pantoate from 3-methyl-2-oxobutanoate: step 2/2.</text>
</comment>
<keyword evidence="5" id="KW-0566">Pantothenate biosynthesis</keyword>
<reference evidence="13" key="1">
    <citation type="submission" date="2024-05" db="EMBL/GenBank/DDBJ databases">
        <authorList>
            <person name="Kim S."/>
            <person name="Heo J."/>
            <person name="Choi H."/>
            <person name="Choi Y."/>
            <person name="Kwon S.-W."/>
            <person name="Kim Y."/>
        </authorList>
    </citation>
    <scope>NUCLEOTIDE SEQUENCE</scope>
    <source>
        <strain evidence="13">KACC 23698</strain>
    </source>
</reference>
<dbReference type="InterPro" id="IPR036291">
    <property type="entry name" value="NAD(P)-bd_dom_sf"/>
</dbReference>
<organism evidence="13">
    <name type="scientific">Alsobacter sp. KACC 23698</name>
    <dbReference type="NCBI Taxonomy" id="3149229"/>
    <lineage>
        <taxon>Bacteria</taxon>
        <taxon>Pseudomonadati</taxon>
        <taxon>Pseudomonadota</taxon>
        <taxon>Alphaproteobacteria</taxon>
        <taxon>Hyphomicrobiales</taxon>
        <taxon>Alsobacteraceae</taxon>
        <taxon>Alsobacter</taxon>
    </lineage>
</organism>
<sequence length="367" mass="38868">MAGAVRGAGRRRRAVQPMSAGLQPSGRDPILIWGAGAIGGTVGAYLVRAGVPVVFVDRDLDHVAAINAKGLHIEGPIEEFTVRAPAYGPDDVPGVFRRTLLCVKAQHTEEAARSLAKHLAEDGYVASFQNGLNELVIADVVGRERTLGAFVNFGADYMAPGVVQFAGRGAVVLGELDGAITPRLQDLHALMLLFEPNAITTSNIMGYLWGKLGYGALLFATALTNASICEGLGAREPRALLRALAGEAVEVATMLKVDCLGFNGYDPAAFAPGASDAAADASFDAMVAHNAKSAKTHSGIWRDLAVRKRRTEADAQLGPIVTFGQQVGVRTPVTSNLIAMIHEIEDGTRPLAWENLDELGRRVWRAA</sequence>
<keyword evidence="6" id="KW-0521">NADP</keyword>
<dbReference type="NCBIfam" id="TIGR00745">
    <property type="entry name" value="apbA_panE"/>
    <property type="match status" value="1"/>
</dbReference>
<gene>
    <name evidence="13" type="ORF">ABEG18_14280</name>
</gene>
<dbReference type="InterPro" id="IPR050838">
    <property type="entry name" value="Ketopantoate_reductase"/>
</dbReference>
<dbReference type="InterPro" id="IPR013332">
    <property type="entry name" value="KPR_N"/>
</dbReference>
<dbReference type="InterPro" id="IPR008927">
    <property type="entry name" value="6-PGluconate_DH-like_C_sf"/>
</dbReference>
<evidence type="ECO:0000256" key="5">
    <source>
        <dbReference type="ARBA" id="ARBA00022655"/>
    </source>
</evidence>
<accession>A0AAU7J965</accession>
<dbReference type="RefSeq" id="WP_406853725.1">
    <property type="nucleotide sequence ID" value="NZ_CP157484.1"/>
</dbReference>
<evidence type="ECO:0000259" key="12">
    <source>
        <dbReference type="Pfam" id="PF08546"/>
    </source>
</evidence>
<dbReference type="GO" id="GO:0050661">
    <property type="term" value="F:NADP binding"/>
    <property type="evidence" value="ECO:0007669"/>
    <property type="project" value="TreeGrafter"/>
</dbReference>
<dbReference type="EMBL" id="CP157484">
    <property type="protein sequence ID" value="XBO36907.1"/>
    <property type="molecule type" value="Genomic_DNA"/>
</dbReference>
<evidence type="ECO:0000256" key="6">
    <source>
        <dbReference type="ARBA" id="ARBA00022857"/>
    </source>
</evidence>
<evidence type="ECO:0000256" key="1">
    <source>
        <dbReference type="ARBA" id="ARBA00004994"/>
    </source>
</evidence>
<evidence type="ECO:0000256" key="7">
    <source>
        <dbReference type="ARBA" id="ARBA00023002"/>
    </source>
</evidence>
<evidence type="ECO:0000256" key="2">
    <source>
        <dbReference type="ARBA" id="ARBA00007870"/>
    </source>
</evidence>
<name>A0AAU7J965_9HYPH</name>
<dbReference type="EC" id="1.1.1.169" evidence="3"/>
<dbReference type="PANTHER" id="PTHR43765:SF2">
    <property type="entry name" value="2-DEHYDROPANTOATE 2-REDUCTASE"/>
    <property type="match status" value="1"/>
</dbReference>
<keyword evidence="7 13" id="KW-0560">Oxidoreductase</keyword>
<dbReference type="SUPFAM" id="SSF51735">
    <property type="entry name" value="NAD(P)-binding Rossmann-fold domains"/>
    <property type="match status" value="1"/>
</dbReference>
<evidence type="ECO:0000256" key="8">
    <source>
        <dbReference type="ARBA" id="ARBA00032024"/>
    </source>
</evidence>
<evidence type="ECO:0000256" key="10">
    <source>
        <dbReference type="SAM" id="MobiDB-lite"/>
    </source>
</evidence>
<dbReference type="InterPro" id="IPR003710">
    <property type="entry name" value="ApbA"/>
</dbReference>
<evidence type="ECO:0000256" key="3">
    <source>
        <dbReference type="ARBA" id="ARBA00013014"/>
    </source>
</evidence>
<dbReference type="GO" id="GO:0005737">
    <property type="term" value="C:cytoplasm"/>
    <property type="evidence" value="ECO:0007669"/>
    <property type="project" value="TreeGrafter"/>
</dbReference>
<feature type="domain" description="Ketopantoate reductase N-terminal" evidence="11">
    <location>
        <begin position="30"/>
        <end position="177"/>
    </location>
</feature>
<dbReference type="GO" id="GO:0008677">
    <property type="term" value="F:2-dehydropantoate 2-reductase activity"/>
    <property type="evidence" value="ECO:0007669"/>
    <property type="project" value="UniProtKB-EC"/>
</dbReference>